<accession>A0AAD9V6A9</accession>
<evidence type="ECO:0000313" key="2">
    <source>
        <dbReference type="Proteomes" id="UP001249851"/>
    </source>
</evidence>
<dbReference type="Proteomes" id="UP001249851">
    <property type="component" value="Unassembled WGS sequence"/>
</dbReference>
<gene>
    <name evidence="1" type="ORF">P5673_014371</name>
</gene>
<dbReference type="AlphaFoldDB" id="A0AAD9V6A9"/>
<sequence length="266" mass="30454">MTLYKTEFNTFVDHSSVAEKDTPQINLPDMSELKASRGKWLIEICQQLVKKFVFDIREVNALVGQTQQLDNAMCEAHFKRCFESCDRTDAYHSGRARASPKEVEAVEQITSDLMEVEAFHKQDGREGYPSFPKFERNLLKKLDFRYLRTIWLPDTERFFGELVTATQFGSSEFFVRRLEEYKRTLYVLTSRIEESYGQEICLIGIAEEAERDIDSFEELATPAIVSTARNEGVGRPRLALAQEQLETLHGEAGFRWADAAGILGVS</sequence>
<organism evidence="1 2">
    <name type="scientific">Acropora cervicornis</name>
    <name type="common">Staghorn coral</name>
    <dbReference type="NCBI Taxonomy" id="6130"/>
    <lineage>
        <taxon>Eukaryota</taxon>
        <taxon>Metazoa</taxon>
        <taxon>Cnidaria</taxon>
        <taxon>Anthozoa</taxon>
        <taxon>Hexacorallia</taxon>
        <taxon>Scleractinia</taxon>
        <taxon>Astrocoeniina</taxon>
        <taxon>Acroporidae</taxon>
        <taxon>Acropora</taxon>
    </lineage>
</organism>
<name>A0AAD9V6A9_ACRCE</name>
<comment type="caution">
    <text evidence="1">The sequence shown here is derived from an EMBL/GenBank/DDBJ whole genome shotgun (WGS) entry which is preliminary data.</text>
</comment>
<feature type="non-terminal residue" evidence="1">
    <location>
        <position position="1"/>
    </location>
</feature>
<reference evidence="1" key="1">
    <citation type="journal article" date="2023" name="G3 (Bethesda)">
        <title>Whole genome assembly and annotation of the endangered Caribbean coral Acropora cervicornis.</title>
        <authorList>
            <person name="Selwyn J.D."/>
            <person name="Vollmer S.V."/>
        </authorList>
    </citation>
    <scope>NUCLEOTIDE SEQUENCE</scope>
    <source>
        <strain evidence="1">K2</strain>
    </source>
</reference>
<evidence type="ECO:0000313" key="1">
    <source>
        <dbReference type="EMBL" id="KAK2562667.1"/>
    </source>
</evidence>
<dbReference type="EMBL" id="JARQWQ010000028">
    <property type="protein sequence ID" value="KAK2562667.1"/>
    <property type="molecule type" value="Genomic_DNA"/>
</dbReference>
<keyword evidence="2" id="KW-1185">Reference proteome</keyword>
<reference evidence="1" key="2">
    <citation type="journal article" date="2023" name="Science">
        <title>Genomic signatures of disease resistance in endangered staghorn corals.</title>
        <authorList>
            <person name="Vollmer S.V."/>
            <person name="Selwyn J.D."/>
            <person name="Despard B.A."/>
            <person name="Roesel C.L."/>
        </authorList>
    </citation>
    <scope>NUCLEOTIDE SEQUENCE</scope>
    <source>
        <strain evidence="1">K2</strain>
    </source>
</reference>
<protein>
    <submittedName>
        <fullName evidence="1">Uncharacterized protein</fullName>
    </submittedName>
</protein>
<proteinExistence type="predicted"/>